<keyword evidence="2" id="KW-0808">Transferase</keyword>
<keyword evidence="3" id="KW-1185">Reference proteome</keyword>
<dbReference type="Gene3D" id="3.40.50.150">
    <property type="entry name" value="Vaccinia Virus protein VP39"/>
    <property type="match status" value="1"/>
</dbReference>
<gene>
    <name evidence="2" type="ORF">BT96DRAFT_852760</name>
</gene>
<dbReference type="GO" id="GO:0008168">
    <property type="term" value="F:methyltransferase activity"/>
    <property type="evidence" value="ECO:0007669"/>
    <property type="project" value="UniProtKB-KW"/>
</dbReference>
<name>A0A6A4I7N0_9AGAR</name>
<feature type="domain" description="Methyltransferase" evidence="1">
    <location>
        <begin position="99"/>
        <end position="193"/>
    </location>
</feature>
<dbReference type="PANTHER" id="PTHR43591:SF50">
    <property type="entry name" value="METHYLTRANSFERASE DOMAIN-CONTAINING PROTEIN-RELATED"/>
    <property type="match status" value="1"/>
</dbReference>
<dbReference type="CDD" id="cd02440">
    <property type="entry name" value="AdoMet_MTases"/>
    <property type="match status" value="1"/>
</dbReference>
<dbReference type="OrthoDB" id="184880at2759"/>
<protein>
    <submittedName>
        <fullName evidence="2">S-adenosyl-L-methionine-dependent methyltransferase</fullName>
    </submittedName>
</protein>
<dbReference type="Proteomes" id="UP000799118">
    <property type="component" value="Unassembled WGS sequence"/>
</dbReference>
<proteinExistence type="predicted"/>
<dbReference type="AlphaFoldDB" id="A0A6A4I7N0"/>
<dbReference type="InterPro" id="IPR029063">
    <property type="entry name" value="SAM-dependent_MTases_sf"/>
</dbReference>
<dbReference type="GO" id="GO:0032259">
    <property type="term" value="P:methylation"/>
    <property type="evidence" value="ECO:0007669"/>
    <property type="project" value="UniProtKB-KW"/>
</dbReference>
<dbReference type="InterPro" id="IPR041698">
    <property type="entry name" value="Methyltransf_25"/>
</dbReference>
<keyword evidence="2" id="KW-0489">Methyltransferase</keyword>
<feature type="non-terminal residue" evidence="2">
    <location>
        <position position="333"/>
    </location>
</feature>
<evidence type="ECO:0000259" key="1">
    <source>
        <dbReference type="Pfam" id="PF13649"/>
    </source>
</evidence>
<evidence type="ECO:0000313" key="2">
    <source>
        <dbReference type="EMBL" id="KAE9405398.1"/>
    </source>
</evidence>
<sequence>MYFRTCSLWRSTPTPNCINFVDVPEFSFAPRFTSSQMLHETRTSEALLKLPSPSKSHYILPADDSEIKRLNLQNRFLTREVCGGKLIYAPAMLQHGDKVLESGTGTGIWLVSLAGEVPPTISFTGIDIQTRLFPRDPDLPSNISFFQHSITNLPVEWTERFKFVNQRLLVGGLTSKEWEKALQETYRVLTPGGWFQCLEPNIPSNTDIGPYTERMFEILRNLLSVNGLLHDIVPVLCRTLPKTGFINVQKHTVSLSAHKRPTGTEFNHRTLMEWFFIALKPGMLATKLVESEEEFEELMRSMLKEWDESPEVAWSWSVIFAQKREQEHIPICA</sequence>
<dbReference type="EMBL" id="ML769409">
    <property type="protein sequence ID" value="KAE9405398.1"/>
    <property type="molecule type" value="Genomic_DNA"/>
</dbReference>
<dbReference type="SUPFAM" id="SSF53335">
    <property type="entry name" value="S-adenosyl-L-methionine-dependent methyltransferases"/>
    <property type="match status" value="1"/>
</dbReference>
<evidence type="ECO:0000313" key="3">
    <source>
        <dbReference type="Proteomes" id="UP000799118"/>
    </source>
</evidence>
<reference evidence="2" key="1">
    <citation type="journal article" date="2019" name="Environ. Microbiol.">
        <title>Fungal ecological strategies reflected in gene transcription - a case study of two litter decomposers.</title>
        <authorList>
            <person name="Barbi F."/>
            <person name="Kohler A."/>
            <person name="Barry K."/>
            <person name="Baskaran P."/>
            <person name="Daum C."/>
            <person name="Fauchery L."/>
            <person name="Ihrmark K."/>
            <person name="Kuo A."/>
            <person name="LaButti K."/>
            <person name="Lipzen A."/>
            <person name="Morin E."/>
            <person name="Grigoriev I.V."/>
            <person name="Henrissat B."/>
            <person name="Lindahl B."/>
            <person name="Martin F."/>
        </authorList>
    </citation>
    <scope>NUCLEOTIDE SEQUENCE</scope>
    <source>
        <strain evidence="2">JB14</strain>
    </source>
</reference>
<dbReference type="Pfam" id="PF13649">
    <property type="entry name" value="Methyltransf_25"/>
    <property type="match status" value="1"/>
</dbReference>
<organism evidence="2 3">
    <name type="scientific">Gymnopus androsaceus JB14</name>
    <dbReference type="NCBI Taxonomy" id="1447944"/>
    <lineage>
        <taxon>Eukaryota</taxon>
        <taxon>Fungi</taxon>
        <taxon>Dikarya</taxon>
        <taxon>Basidiomycota</taxon>
        <taxon>Agaricomycotina</taxon>
        <taxon>Agaricomycetes</taxon>
        <taxon>Agaricomycetidae</taxon>
        <taxon>Agaricales</taxon>
        <taxon>Marasmiineae</taxon>
        <taxon>Omphalotaceae</taxon>
        <taxon>Gymnopus</taxon>
    </lineage>
</organism>
<dbReference type="PANTHER" id="PTHR43591">
    <property type="entry name" value="METHYLTRANSFERASE"/>
    <property type="match status" value="1"/>
</dbReference>
<accession>A0A6A4I7N0</accession>